<comment type="caution">
    <text evidence="1">The sequence shown here is derived from an EMBL/GenBank/DDBJ whole genome shotgun (WGS) entry which is preliminary data.</text>
</comment>
<dbReference type="Proteomes" id="UP001281410">
    <property type="component" value="Unassembled WGS sequence"/>
</dbReference>
<sequence>MEWRGKCTWWDGISVQKQKEWWSWPLRIGRIIDKNRSLLAKWVWRFGKEDTSLWRRGTKTASILEEGLSVIVGKGDKARFWKGILSDSTPLQRAFSRIFALAVDLTTLEPDLDPFSYAFIVIPE</sequence>
<proteinExistence type="predicted"/>
<gene>
    <name evidence="1" type="ORF">Dsin_009678</name>
</gene>
<dbReference type="AlphaFoldDB" id="A0AAE0EBV3"/>
<keyword evidence="2" id="KW-1185">Reference proteome</keyword>
<evidence type="ECO:0008006" key="3">
    <source>
        <dbReference type="Google" id="ProtNLM"/>
    </source>
</evidence>
<reference evidence="1" key="1">
    <citation type="journal article" date="2023" name="Plant J.">
        <title>Genome sequences and population genomics provide insights into the demographic history, inbreeding, and mutation load of two 'living fossil' tree species of Dipteronia.</title>
        <authorList>
            <person name="Feng Y."/>
            <person name="Comes H.P."/>
            <person name="Chen J."/>
            <person name="Zhu S."/>
            <person name="Lu R."/>
            <person name="Zhang X."/>
            <person name="Li P."/>
            <person name="Qiu J."/>
            <person name="Olsen K.M."/>
            <person name="Qiu Y."/>
        </authorList>
    </citation>
    <scope>NUCLEOTIDE SEQUENCE</scope>
    <source>
        <strain evidence="1">NBL</strain>
    </source>
</reference>
<organism evidence="1 2">
    <name type="scientific">Dipteronia sinensis</name>
    <dbReference type="NCBI Taxonomy" id="43782"/>
    <lineage>
        <taxon>Eukaryota</taxon>
        <taxon>Viridiplantae</taxon>
        <taxon>Streptophyta</taxon>
        <taxon>Embryophyta</taxon>
        <taxon>Tracheophyta</taxon>
        <taxon>Spermatophyta</taxon>
        <taxon>Magnoliopsida</taxon>
        <taxon>eudicotyledons</taxon>
        <taxon>Gunneridae</taxon>
        <taxon>Pentapetalae</taxon>
        <taxon>rosids</taxon>
        <taxon>malvids</taxon>
        <taxon>Sapindales</taxon>
        <taxon>Sapindaceae</taxon>
        <taxon>Hippocastanoideae</taxon>
        <taxon>Acereae</taxon>
        <taxon>Dipteronia</taxon>
    </lineage>
</organism>
<accession>A0AAE0EBV3</accession>
<dbReference type="EMBL" id="JANJYJ010000003">
    <property type="protein sequence ID" value="KAK3222653.1"/>
    <property type="molecule type" value="Genomic_DNA"/>
</dbReference>
<name>A0AAE0EBV3_9ROSI</name>
<evidence type="ECO:0000313" key="2">
    <source>
        <dbReference type="Proteomes" id="UP001281410"/>
    </source>
</evidence>
<evidence type="ECO:0000313" key="1">
    <source>
        <dbReference type="EMBL" id="KAK3222653.1"/>
    </source>
</evidence>
<protein>
    <recommendedName>
        <fullName evidence="3">Reverse transcriptase zinc-binding domain-containing protein</fullName>
    </recommendedName>
</protein>